<sequence>MNAHEDQSPATATAVAESIPYSSQRLPRLADARDYYKWKDKSIDILMQKGAKRYGVIKGTIPRPPESDPGYGSWLNANFTACGLLRSSLTSKIKHTIDDLEDAHTIWTTLEDRFAKSMKWQLEEMETEFNSLRQDKRSIDGFVGRIKELAERLMLAGYTITFNKKYTVLIKGLRKEYETISSQIQETYRLRREQRQAIIQDEDGSTRMITITDSAMDEKVEFDSI</sequence>
<feature type="non-terminal residue" evidence="1">
    <location>
        <position position="225"/>
    </location>
</feature>
<dbReference type="RefSeq" id="XP_014654452.1">
    <property type="nucleotide sequence ID" value="XM_014798966.1"/>
</dbReference>
<dbReference type="PANTHER" id="PTHR37610:SF40">
    <property type="entry name" value="OS01G0909600 PROTEIN"/>
    <property type="match status" value="1"/>
</dbReference>
<dbReference type="GeneID" id="26306301"/>
<proteinExistence type="predicted"/>
<dbReference type="EMBL" id="DF830084">
    <property type="protein sequence ID" value="GAK67165.1"/>
    <property type="molecule type" value="Genomic_DNA"/>
</dbReference>
<reference evidence="1" key="1">
    <citation type="submission" date="2014-07" db="EMBL/GenBank/DDBJ databases">
        <title>Draft genome sequence of the yeast Pseudozyma antarctica JCM 10317 known as a producer of lipase B which used in a wide range of industrial applications.</title>
        <authorList>
            <person name="Morita T."/>
            <person name="Saika A."/>
            <person name="Koike H."/>
        </authorList>
    </citation>
    <scope>NUCLEOTIDE SEQUENCE</scope>
    <source>
        <strain evidence="1">JCM 10317</strain>
    </source>
</reference>
<protein>
    <recommendedName>
        <fullName evidence="3">Retrotransposon gag domain-containing protein</fullName>
    </recommendedName>
</protein>
<accession>A0A081CKG9</accession>
<gene>
    <name evidence="1" type="ORF">PAN0_017d5391</name>
</gene>
<organism evidence="1">
    <name type="scientific">Pseudozyma antarctica</name>
    <name type="common">Yeast</name>
    <name type="synonym">Candida antarctica</name>
    <dbReference type="NCBI Taxonomy" id="84753"/>
    <lineage>
        <taxon>Eukaryota</taxon>
        <taxon>Fungi</taxon>
        <taxon>Dikarya</taxon>
        <taxon>Basidiomycota</taxon>
        <taxon>Ustilaginomycotina</taxon>
        <taxon>Ustilaginomycetes</taxon>
        <taxon>Ustilaginales</taxon>
        <taxon>Ustilaginaceae</taxon>
        <taxon>Moesziomyces</taxon>
    </lineage>
</organism>
<dbReference type="Proteomes" id="UP000053758">
    <property type="component" value="Unassembled WGS sequence"/>
</dbReference>
<dbReference type="PANTHER" id="PTHR37610">
    <property type="entry name" value="CCHC-TYPE DOMAIN-CONTAINING PROTEIN"/>
    <property type="match status" value="1"/>
</dbReference>
<keyword evidence="2" id="KW-1185">Reference proteome</keyword>
<name>A0A081CKG9_PSEA2</name>
<evidence type="ECO:0000313" key="1">
    <source>
        <dbReference type="EMBL" id="GAK67165.1"/>
    </source>
</evidence>
<dbReference type="Pfam" id="PF14223">
    <property type="entry name" value="Retrotran_gag_2"/>
    <property type="match status" value="1"/>
</dbReference>
<dbReference type="HOGENOM" id="CLU_1232431_0_0_1"/>
<dbReference type="AlphaFoldDB" id="A0A081CKG9"/>
<evidence type="ECO:0008006" key="3">
    <source>
        <dbReference type="Google" id="ProtNLM"/>
    </source>
</evidence>
<evidence type="ECO:0000313" key="2">
    <source>
        <dbReference type="Proteomes" id="UP000053758"/>
    </source>
</evidence>